<sequence>MHNSTVHSPYTYGRQVGNVLQFQDTNADCMYAYQTTHIFFLKDYQRSKKDNSLSPKFNIFLSIRHSRPPNI</sequence>
<gene>
    <name evidence="1" type="ORF">PAHAL_6G293700</name>
</gene>
<evidence type="ECO:0000313" key="1">
    <source>
        <dbReference type="EMBL" id="PVH37350.1"/>
    </source>
</evidence>
<dbReference type="Proteomes" id="UP000243499">
    <property type="component" value="Chromosome 6"/>
</dbReference>
<dbReference type="AlphaFoldDB" id="A0A2T8II41"/>
<proteinExistence type="predicted"/>
<organism evidence="1">
    <name type="scientific">Panicum hallii</name>
    <dbReference type="NCBI Taxonomy" id="206008"/>
    <lineage>
        <taxon>Eukaryota</taxon>
        <taxon>Viridiplantae</taxon>
        <taxon>Streptophyta</taxon>
        <taxon>Embryophyta</taxon>
        <taxon>Tracheophyta</taxon>
        <taxon>Spermatophyta</taxon>
        <taxon>Magnoliopsida</taxon>
        <taxon>Liliopsida</taxon>
        <taxon>Poales</taxon>
        <taxon>Poaceae</taxon>
        <taxon>PACMAD clade</taxon>
        <taxon>Panicoideae</taxon>
        <taxon>Panicodae</taxon>
        <taxon>Paniceae</taxon>
        <taxon>Panicinae</taxon>
        <taxon>Panicum</taxon>
        <taxon>Panicum sect. Panicum</taxon>
    </lineage>
</organism>
<accession>A0A2T8II41</accession>
<name>A0A2T8II41_9POAL</name>
<dbReference type="Gramene" id="PVH37350">
    <property type="protein sequence ID" value="PVH37350"/>
    <property type="gene ID" value="PAHAL_6G293700"/>
</dbReference>
<dbReference type="EMBL" id="CM008051">
    <property type="protein sequence ID" value="PVH37350.1"/>
    <property type="molecule type" value="Genomic_DNA"/>
</dbReference>
<reference evidence="1" key="1">
    <citation type="submission" date="2018-04" db="EMBL/GenBank/DDBJ databases">
        <title>WGS assembly of Panicum hallii.</title>
        <authorList>
            <person name="Lovell J."/>
            <person name="Jenkins J."/>
            <person name="Lowry D."/>
            <person name="Mamidi S."/>
            <person name="Sreedasyam A."/>
            <person name="Weng X."/>
            <person name="Barry K."/>
            <person name="Bonette J."/>
            <person name="Campitelli B."/>
            <person name="Daum C."/>
            <person name="Gordon S."/>
            <person name="Gould B."/>
            <person name="Lipzen A."/>
            <person name="Macqueen A."/>
            <person name="Palacio-Mejia J."/>
            <person name="Plott C."/>
            <person name="Shakirov E."/>
            <person name="Shu S."/>
            <person name="Yoshinaga Y."/>
            <person name="Zane M."/>
            <person name="Rokhsar D."/>
            <person name="Grimwood J."/>
            <person name="Schmutz J."/>
            <person name="Juenger T."/>
        </authorList>
    </citation>
    <scope>NUCLEOTIDE SEQUENCE [LARGE SCALE GENOMIC DNA]</scope>
    <source>
        <strain evidence="1">FIL2</strain>
    </source>
</reference>
<protein>
    <submittedName>
        <fullName evidence="1">Uncharacterized protein</fullName>
    </submittedName>
</protein>